<dbReference type="OrthoDB" id="434126at2759"/>
<evidence type="ECO:0000256" key="2">
    <source>
        <dbReference type="ARBA" id="ARBA00005512"/>
    </source>
</evidence>
<evidence type="ECO:0000256" key="8">
    <source>
        <dbReference type="SAM" id="MobiDB-lite"/>
    </source>
</evidence>
<proteinExistence type="inferred from homology"/>
<feature type="transmembrane region" description="Helical" evidence="7">
    <location>
        <begin position="144"/>
        <end position="170"/>
    </location>
</feature>
<evidence type="ECO:0000256" key="1">
    <source>
        <dbReference type="ARBA" id="ARBA00004477"/>
    </source>
</evidence>
<keyword evidence="12" id="KW-1185">Reference proteome</keyword>
<evidence type="ECO:0000313" key="11">
    <source>
        <dbReference type="EMBL" id="KAJ8037054.1"/>
    </source>
</evidence>
<dbReference type="Pfam" id="PF06762">
    <property type="entry name" value="LMF1"/>
    <property type="match status" value="1"/>
</dbReference>
<dbReference type="GO" id="GO:0051604">
    <property type="term" value="P:protein maturation"/>
    <property type="evidence" value="ECO:0007669"/>
    <property type="project" value="InterPro"/>
</dbReference>
<dbReference type="AlphaFoldDB" id="A0A9Q1C2S9"/>
<evidence type="ECO:0000259" key="10">
    <source>
        <dbReference type="Pfam" id="PF25179"/>
    </source>
</evidence>
<reference evidence="11" key="1">
    <citation type="submission" date="2021-10" db="EMBL/GenBank/DDBJ databases">
        <title>Tropical sea cucumber genome reveals ecological adaptation and Cuvierian tubules defense mechanism.</title>
        <authorList>
            <person name="Chen T."/>
        </authorList>
    </citation>
    <scope>NUCLEOTIDE SEQUENCE</scope>
    <source>
        <strain evidence="11">Nanhai2018</strain>
        <tissue evidence="11">Muscle</tissue>
    </source>
</reference>
<dbReference type="InterPro" id="IPR057434">
    <property type="entry name" value="LMF1/2_N"/>
</dbReference>
<evidence type="ECO:0000259" key="9">
    <source>
        <dbReference type="Pfam" id="PF06762"/>
    </source>
</evidence>
<dbReference type="EMBL" id="JAIZAY010000008">
    <property type="protein sequence ID" value="KAJ8037054.1"/>
    <property type="molecule type" value="Genomic_DNA"/>
</dbReference>
<accession>A0A9Q1C2S9</accession>
<name>A0A9Q1C2S9_HOLLE</name>
<evidence type="ECO:0000256" key="4">
    <source>
        <dbReference type="ARBA" id="ARBA00022824"/>
    </source>
</evidence>
<dbReference type="InterPro" id="IPR057433">
    <property type="entry name" value="LMF1/2_C"/>
</dbReference>
<dbReference type="Pfam" id="PF25179">
    <property type="entry name" value="LMF1_C"/>
    <property type="match status" value="1"/>
</dbReference>
<feature type="region of interest" description="Disordered" evidence="8">
    <location>
        <begin position="1"/>
        <end position="50"/>
    </location>
</feature>
<evidence type="ECO:0000256" key="5">
    <source>
        <dbReference type="ARBA" id="ARBA00022989"/>
    </source>
</evidence>
<keyword evidence="5 7" id="KW-1133">Transmembrane helix</keyword>
<feature type="transmembrane region" description="Helical" evidence="7">
    <location>
        <begin position="191"/>
        <end position="208"/>
    </location>
</feature>
<feature type="transmembrane region" description="Helical" evidence="7">
    <location>
        <begin position="65"/>
        <end position="88"/>
    </location>
</feature>
<feature type="transmembrane region" description="Helical" evidence="7">
    <location>
        <begin position="220"/>
        <end position="239"/>
    </location>
</feature>
<evidence type="ECO:0000256" key="3">
    <source>
        <dbReference type="ARBA" id="ARBA00022692"/>
    </source>
</evidence>
<feature type="domain" description="Lipase maturation factor 1/2 N-terminal" evidence="9">
    <location>
        <begin position="184"/>
        <end position="345"/>
    </location>
</feature>
<keyword evidence="3 7" id="KW-0812">Transmembrane</keyword>
<organism evidence="11 12">
    <name type="scientific">Holothuria leucospilota</name>
    <name type="common">Black long sea cucumber</name>
    <name type="synonym">Mertensiothuria leucospilota</name>
    <dbReference type="NCBI Taxonomy" id="206669"/>
    <lineage>
        <taxon>Eukaryota</taxon>
        <taxon>Metazoa</taxon>
        <taxon>Echinodermata</taxon>
        <taxon>Eleutherozoa</taxon>
        <taxon>Echinozoa</taxon>
        <taxon>Holothuroidea</taxon>
        <taxon>Aspidochirotacea</taxon>
        <taxon>Aspidochirotida</taxon>
        <taxon>Holothuriidae</taxon>
        <taxon>Holothuria</taxon>
    </lineage>
</organism>
<feature type="domain" description="Lipase maturation factor 1/2 C-terminal" evidence="10">
    <location>
        <begin position="416"/>
        <end position="559"/>
    </location>
</feature>
<dbReference type="Proteomes" id="UP001152320">
    <property type="component" value="Chromosome 8"/>
</dbReference>
<dbReference type="GO" id="GO:0005789">
    <property type="term" value="C:endoplasmic reticulum membrane"/>
    <property type="evidence" value="ECO:0007669"/>
    <property type="project" value="UniProtKB-SubCell"/>
</dbReference>
<evidence type="ECO:0000256" key="7">
    <source>
        <dbReference type="RuleBase" id="RU361229"/>
    </source>
</evidence>
<feature type="compositionally biased region" description="Basic and acidic residues" evidence="8">
    <location>
        <begin position="16"/>
        <end position="44"/>
    </location>
</feature>
<evidence type="ECO:0000313" key="12">
    <source>
        <dbReference type="Proteomes" id="UP001152320"/>
    </source>
</evidence>
<comment type="subcellular location">
    <subcellularLocation>
        <location evidence="1 7">Endoplasmic reticulum membrane</location>
        <topology evidence="1 7">Multi-pass membrane protein</topology>
    </subcellularLocation>
</comment>
<comment type="function">
    <text evidence="7">Involved in the maturation of specific proteins in the endoplasmic reticulum.</text>
</comment>
<dbReference type="PANTHER" id="PTHR14463:SF10">
    <property type="entry name" value="LIPASE MATURATION FACTOR 1"/>
    <property type="match status" value="1"/>
</dbReference>
<keyword evidence="6 7" id="KW-0472">Membrane</keyword>
<dbReference type="InterPro" id="IPR009613">
    <property type="entry name" value="LMF"/>
</dbReference>
<comment type="similarity">
    <text evidence="2 7">Belongs to the lipase maturation factor family.</text>
</comment>
<protein>
    <recommendedName>
        <fullName evidence="7">Lipase maturation factor</fullName>
    </recommendedName>
</protein>
<gene>
    <name evidence="11" type="ORF">HOLleu_17777</name>
</gene>
<evidence type="ECO:0000256" key="6">
    <source>
        <dbReference type="ARBA" id="ARBA00023136"/>
    </source>
</evidence>
<feature type="transmembrane region" description="Helical" evidence="7">
    <location>
        <begin position="380"/>
        <end position="401"/>
    </location>
</feature>
<dbReference type="PANTHER" id="PTHR14463">
    <property type="entry name" value="LIPASE MATURATION FACTOR"/>
    <property type="match status" value="1"/>
</dbReference>
<sequence>MAEDVNESNVRQRKVKTTEAEGANGDREENNHSSESLQDDKQSQDDPNPVVLKECSKSLEDGTYWLTRIVLLRYIAFIYFVAFLVALHQNKQLLGNGGLLPIKIHLDRVLNYVGGEVNLKALSFAPTILWYVEQTDIDMWLDRIAYAGLGVSAFVIISGTANMPIMFLLWMLYHSLVSVGQRWYSFGWETLLLESGFLAIFLCPLLTLRQFPRRTPPPSVAIWGYRWLIFRIMLGAGLIKIRGDQCWRDLTCMHYHYETQPVPNPISYYLHQSPGAMHKFETLSNHFIELIACFFVIMPWRPLLLLGAALQILFQVVLIISGNLSFLNWLTILPSLACLDDKFFSFLFSEETQKSVRKIQREDRLGVGPTPTVGVYIRKVMNLSLAVLIAFLSIPVVLNLLSPRQAMNTSFDSLRLVNTYGAFGSITKERTEVIFEGTLSSNPTNPSAEWLPYEFHCKPGNISRRPCLISPYHYRLDWLMWFAAFQNYQANNWFVHLAGKLLMNDEHTMSLISHNPFQDTGPPKFVRAQHYLYKYTKIGSEEAKKGQWWTRQLRGSYLPAVSLESLYDYMTQQSWDLPKYVKKLVREEKKNEGKEEDVTG</sequence>
<comment type="caution">
    <text evidence="11">The sequence shown here is derived from an EMBL/GenBank/DDBJ whole genome shotgun (WGS) entry which is preliminary data.</text>
</comment>
<keyword evidence="4 7" id="KW-0256">Endoplasmic reticulum</keyword>